<comment type="caution">
    <text evidence="4">Lacks conserved residue(s) required for the propagation of feature annotation.</text>
</comment>
<dbReference type="Proteomes" id="UP000050961">
    <property type="component" value="Unassembled WGS sequence"/>
</dbReference>
<comment type="function">
    <text evidence="4">Transfers an acetyl group from acetyl-CoA to L-homoserine, forming acetyl-L-homoserine.</text>
</comment>
<keyword evidence="2 4" id="KW-0808">Transferase</keyword>
<dbReference type="Pfam" id="PF04204">
    <property type="entry name" value="HTS"/>
    <property type="match status" value="1"/>
</dbReference>
<feature type="site" description="Important for substrate specificity" evidence="4">
    <location>
        <position position="169"/>
    </location>
</feature>
<dbReference type="InterPro" id="IPR029062">
    <property type="entry name" value="Class_I_gatase-like"/>
</dbReference>
<protein>
    <recommendedName>
        <fullName evidence="4">Homoserine O-acetyltransferase</fullName>
        <shortName evidence="4">HAT</shortName>
        <ecNumber evidence="4">2.3.1.31</ecNumber>
    </recommendedName>
    <alternativeName>
        <fullName evidence="4">Homoserine transacetylase</fullName>
        <shortName evidence="4">HTA</shortName>
    </alternativeName>
</protein>
<accession>A0A0R2DUN9</accession>
<keyword evidence="7" id="KW-1185">Reference proteome</keyword>
<dbReference type="EC" id="2.3.1.31" evidence="4"/>
<evidence type="ECO:0000256" key="2">
    <source>
        <dbReference type="ARBA" id="ARBA00022679"/>
    </source>
</evidence>
<dbReference type="PANTHER" id="PTHR20919:SF0">
    <property type="entry name" value="HOMOSERINE O-SUCCINYLTRANSFERASE"/>
    <property type="match status" value="1"/>
</dbReference>
<dbReference type="eggNOG" id="COG1897">
    <property type="taxonomic scope" value="Bacteria"/>
</dbReference>
<feature type="binding site" evidence="4">
    <location>
        <position position="140"/>
    </location>
    <ligand>
        <name>substrate</name>
    </ligand>
</feature>
<dbReference type="Gene3D" id="3.40.50.880">
    <property type="match status" value="1"/>
</dbReference>
<keyword evidence="4" id="KW-0486">Methionine biosynthesis</keyword>
<feature type="active site" description="Acyl-thioester intermediate" evidence="4 5">
    <location>
        <position position="119"/>
    </location>
</feature>
<feature type="binding site" evidence="4">
    <location>
        <position position="169"/>
    </location>
    <ligand>
        <name>substrate</name>
    </ligand>
</feature>
<dbReference type="SUPFAM" id="SSF52317">
    <property type="entry name" value="Class I glutamine amidotransferase-like"/>
    <property type="match status" value="1"/>
</dbReference>
<gene>
    <name evidence="4" type="primary">metAA</name>
    <name evidence="6" type="ORF">FD15_GL000676</name>
</gene>
<keyword evidence="1 4" id="KW-0028">Amino-acid biosynthesis</keyword>
<evidence type="ECO:0000256" key="3">
    <source>
        <dbReference type="ARBA" id="ARBA00023315"/>
    </source>
</evidence>
<feature type="active site" evidence="4">
    <location>
        <position position="213"/>
    </location>
</feature>
<comment type="similarity">
    <text evidence="4">Belongs to the MetA family.</text>
</comment>
<comment type="caution">
    <text evidence="6">The sequence shown here is derived from an EMBL/GenBank/DDBJ whole genome shotgun (WGS) entry which is preliminary data.</text>
</comment>
<dbReference type="EMBL" id="AYZF01000008">
    <property type="protein sequence ID" value="KRN07107.1"/>
    <property type="molecule type" value="Genomic_DNA"/>
</dbReference>
<dbReference type="HAMAP" id="MF_00295">
    <property type="entry name" value="MetA_acyltransf"/>
    <property type="match status" value="1"/>
</dbReference>
<dbReference type="PIRSF" id="PIRSF000450">
    <property type="entry name" value="H_ser_succinyltr"/>
    <property type="match status" value="1"/>
</dbReference>
<dbReference type="PANTHER" id="PTHR20919">
    <property type="entry name" value="HOMOSERINE O-SUCCINYLTRANSFERASE"/>
    <property type="match status" value="1"/>
</dbReference>
<evidence type="ECO:0000313" key="6">
    <source>
        <dbReference type="EMBL" id="KRN07107.1"/>
    </source>
</evidence>
<dbReference type="GO" id="GO:0005737">
    <property type="term" value="C:cytoplasm"/>
    <property type="evidence" value="ECO:0007669"/>
    <property type="project" value="UniProtKB-SubCell"/>
</dbReference>
<keyword evidence="3 4" id="KW-0012">Acyltransferase</keyword>
<name>A0A0R2DUN9_9LACO</name>
<dbReference type="UniPathway" id="UPA00051">
    <property type="reaction ID" value="UER00074"/>
</dbReference>
<sequence length="266" mass="31101">MGALRMKRQNEKKSLLILNLMPNKLETEKQLNYVFKNNNEILEKTYCYPGTHHFKSIQPKEVKERYRSFEEIKGNQYDGLLITGAPVEHIPFNDVDYWDEFCQIIEWSKNHCKKSLLLCWAAQAGMYCIARVPKRICTEKVFGIYKLNIQSEKHELLRGLDDNMCMPFSRYSTNNVEDLSGGAFDVIADSPDVGPVIIETKDQKFTFVTGHPEYETKTLDEEYKRDVNKGKKIKKPANYYASHDNKIINTWTTYSQQLFNNWVKSL</sequence>
<evidence type="ECO:0000256" key="4">
    <source>
        <dbReference type="HAMAP-Rule" id="MF_00295"/>
    </source>
</evidence>
<evidence type="ECO:0000256" key="1">
    <source>
        <dbReference type="ARBA" id="ARBA00022605"/>
    </source>
</evidence>
<proteinExistence type="inferred from homology"/>
<feature type="active site" description="Proton acceptor" evidence="4">
    <location>
        <position position="211"/>
    </location>
</feature>
<dbReference type="AlphaFoldDB" id="A0A0R2DUN9"/>
<keyword evidence="4" id="KW-0963">Cytoplasm</keyword>
<reference evidence="6 7" key="1">
    <citation type="journal article" date="2015" name="Genome Announc.">
        <title>Expanding the biotechnology potential of lactobacilli through comparative genomics of 213 strains and associated genera.</title>
        <authorList>
            <person name="Sun Z."/>
            <person name="Harris H.M."/>
            <person name="McCann A."/>
            <person name="Guo C."/>
            <person name="Argimon S."/>
            <person name="Zhang W."/>
            <person name="Yang X."/>
            <person name="Jeffery I.B."/>
            <person name="Cooney J.C."/>
            <person name="Kagawa T.F."/>
            <person name="Liu W."/>
            <person name="Song Y."/>
            <person name="Salvetti E."/>
            <person name="Wrobel A."/>
            <person name="Rasinkangas P."/>
            <person name="Parkhill J."/>
            <person name="Rea M.C."/>
            <person name="O'Sullivan O."/>
            <person name="Ritari J."/>
            <person name="Douillard F.P."/>
            <person name="Paul Ross R."/>
            <person name="Yang R."/>
            <person name="Briner A.E."/>
            <person name="Felis G.E."/>
            <person name="de Vos W.M."/>
            <person name="Barrangou R."/>
            <person name="Klaenhammer T.R."/>
            <person name="Caufield P.W."/>
            <person name="Cui Y."/>
            <person name="Zhang H."/>
            <person name="O'Toole P.W."/>
        </authorList>
    </citation>
    <scope>NUCLEOTIDE SEQUENCE [LARGE SCALE GENOMIC DNA]</scope>
    <source>
        <strain evidence="6 7">DSM 21376</strain>
    </source>
</reference>
<evidence type="ECO:0000313" key="7">
    <source>
        <dbReference type="Proteomes" id="UP000050961"/>
    </source>
</evidence>
<comment type="pathway">
    <text evidence="4">Amino-acid biosynthesis; L-methionine biosynthesis via de novo pathway; O-acetyl-L-homoserine from L-homoserine: step 1/1.</text>
</comment>
<comment type="catalytic activity">
    <reaction evidence="4">
        <text>L-homoserine + acetyl-CoA = O-acetyl-L-homoserine + CoA</text>
        <dbReference type="Rhea" id="RHEA:13701"/>
        <dbReference type="ChEBI" id="CHEBI:57287"/>
        <dbReference type="ChEBI" id="CHEBI:57288"/>
        <dbReference type="ChEBI" id="CHEBI:57476"/>
        <dbReference type="ChEBI" id="CHEBI:57716"/>
        <dbReference type="EC" id="2.3.1.31"/>
    </reaction>
</comment>
<dbReference type="GO" id="GO:0008899">
    <property type="term" value="F:homoserine O-succinyltransferase activity"/>
    <property type="evidence" value="ECO:0007669"/>
    <property type="project" value="UniProtKB-UniRule"/>
</dbReference>
<dbReference type="PATRIC" id="fig|1423806.3.peg.688"/>
<comment type="subcellular location">
    <subcellularLocation>
        <location evidence="4">Cytoplasm</location>
    </subcellularLocation>
</comment>
<dbReference type="InterPro" id="IPR033752">
    <property type="entry name" value="MetA_family"/>
</dbReference>
<dbReference type="STRING" id="1423806.FD15_GL000676"/>
<feature type="site" description="Important for acyl-CoA specificity" evidence="4">
    <location>
        <position position="88"/>
    </location>
</feature>
<dbReference type="GO" id="GO:0009086">
    <property type="term" value="P:methionine biosynthetic process"/>
    <property type="evidence" value="ECO:0007669"/>
    <property type="project" value="UniProtKB-UniRule"/>
</dbReference>
<evidence type="ECO:0000256" key="5">
    <source>
        <dbReference type="PIRSR" id="PIRSR000450-1"/>
    </source>
</evidence>
<feature type="binding site" evidence="4">
    <location>
        <position position="225"/>
    </location>
    <ligand>
        <name>substrate</name>
    </ligand>
</feature>
<dbReference type="GO" id="GO:0004414">
    <property type="term" value="F:homoserine O-acetyltransferase activity"/>
    <property type="evidence" value="ECO:0007669"/>
    <property type="project" value="UniProtKB-EC"/>
</dbReference>
<organism evidence="6 7">
    <name type="scientific">Liquorilactobacillus sucicola DSM 21376 = JCM 15457</name>
    <dbReference type="NCBI Taxonomy" id="1423806"/>
    <lineage>
        <taxon>Bacteria</taxon>
        <taxon>Bacillati</taxon>
        <taxon>Bacillota</taxon>
        <taxon>Bacilli</taxon>
        <taxon>Lactobacillales</taxon>
        <taxon>Lactobacillaceae</taxon>
        <taxon>Liquorilactobacillus</taxon>
    </lineage>
</organism>